<dbReference type="RefSeq" id="WP_155598391.1">
    <property type="nucleotide sequence ID" value="NZ_RCNR01000001.1"/>
</dbReference>
<comment type="caution">
    <text evidence="2">The sequence shown here is derived from an EMBL/GenBank/DDBJ whole genome shotgun (WGS) entry which is preliminary data.</text>
</comment>
<sequence>MQLTEKIEQQVVSRIKDSETFKNAPTSRGLLQYLYEATKRGEHLKEAVIELEFFRNDENQEKNNPRVRVNIYNLRKKLTAYYETEGSTDSWQLKIDKGQYKVRFIKRQAPAGWMQKVTWSQMLPYVLLLVALVILVVTNIPSKTPLLWKSFLDSDKSTNLILGDHFGAMGETMTGGRGWTRDFEINSVDEFYDLLEVKPELQGVLHPANYSYTTRMAAMATQQFQQFFQANDKQFSIRFSTQTTLPEIKEGNAIYAGPIKNENQFIGFFNDANPYFNLSGKTLKLSGHPILKDSLFTFGTSLVDQEYAIVAKYPSIGNSEHFVFFSQHDIGVSATVEYFTNNDNLQKFEETYLKGHKYFTALFKVKGQNRVDTDLKLEMVVGF</sequence>
<evidence type="ECO:0000313" key="3">
    <source>
        <dbReference type="Proteomes" id="UP000540519"/>
    </source>
</evidence>
<evidence type="ECO:0000313" key="2">
    <source>
        <dbReference type="EMBL" id="MUH34283.1"/>
    </source>
</evidence>
<accession>A0A7X2ZQ13</accession>
<feature type="transmembrane region" description="Helical" evidence="1">
    <location>
        <begin position="122"/>
        <end position="140"/>
    </location>
</feature>
<dbReference type="OrthoDB" id="1295312at2"/>
<organism evidence="2 3">
    <name type="scientific">Zobellia amurskyensis</name>
    <dbReference type="NCBI Taxonomy" id="248905"/>
    <lineage>
        <taxon>Bacteria</taxon>
        <taxon>Pseudomonadati</taxon>
        <taxon>Bacteroidota</taxon>
        <taxon>Flavobacteriia</taxon>
        <taxon>Flavobacteriales</taxon>
        <taxon>Flavobacteriaceae</taxon>
        <taxon>Zobellia</taxon>
    </lineage>
</organism>
<gene>
    <name evidence="2" type="ORF">D9O36_00365</name>
</gene>
<name>A0A7X2ZQ13_9FLAO</name>
<evidence type="ECO:0000256" key="1">
    <source>
        <dbReference type="SAM" id="Phobius"/>
    </source>
</evidence>
<dbReference type="Proteomes" id="UP000540519">
    <property type="component" value="Unassembled WGS sequence"/>
</dbReference>
<reference evidence="2 3" key="1">
    <citation type="journal article" date="2019" name="Mar. Drugs">
        <title>Comparative Genomics and CAZyme Genome Repertoires of Marine Zobellia amurskyensis KMM 3526(T) and Zobellia laminariae KMM 3676(T).</title>
        <authorList>
            <person name="Chernysheva N."/>
            <person name="Bystritskaya E."/>
            <person name="Stenkova A."/>
            <person name="Golovkin I."/>
            <person name="Nedashkovskaya O."/>
            <person name="Isaeva M."/>
        </authorList>
    </citation>
    <scope>NUCLEOTIDE SEQUENCE [LARGE SCALE GENOMIC DNA]</scope>
    <source>
        <strain evidence="2 3">KMM 3526</strain>
    </source>
</reference>
<proteinExistence type="predicted"/>
<keyword evidence="1" id="KW-0812">Transmembrane</keyword>
<keyword evidence="1" id="KW-1133">Transmembrane helix</keyword>
<dbReference type="AlphaFoldDB" id="A0A7X2ZQ13"/>
<keyword evidence="1" id="KW-0472">Membrane</keyword>
<keyword evidence="3" id="KW-1185">Reference proteome</keyword>
<dbReference type="EMBL" id="RCNR01000001">
    <property type="protein sequence ID" value="MUH34283.1"/>
    <property type="molecule type" value="Genomic_DNA"/>
</dbReference>
<protein>
    <submittedName>
        <fullName evidence="2">Helix-turn-helix domain-containing protein</fullName>
    </submittedName>
</protein>